<proteinExistence type="predicted"/>
<name>A0A8S3X5Z3_PARAO</name>
<feature type="compositionally biased region" description="Polar residues" evidence="1">
    <location>
        <begin position="1"/>
        <end position="20"/>
    </location>
</feature>
<protein>
    <submittedName>
        <fullName evidence="3">(apollo) hypothetical protein</fullName>
    </submittedName>
</protein>
<feature type="region of interest" description="Disordered" evidence="1">
    <location>
        <begin position="188"/>
        <end position="315"/>
    </location>
</feature>
<dbReference type="InterPro" id="IPR006578">
    <property type="entry name" value="MADF-dom"/>
</dbReference>
<dbReference type="Proteomes" id="UP000691718">
    <property type="component" value="Unassembled WGS sequence"/>
</dbReference>
<organism evidence="3 4">
    <name type="scientific">Parnassius apollo</name>
    <name type="common">Apollo butterfly</name>
    <name type="synonym">Papilio apollo</name>
    <dbReference type="NCBI Taxonomy" id="110799"/>
    <lineage>
        <taxon>Eukaryota</taxon>
        <taxon>Metazoa</taxon>
        <taxon>Ecdysozoa</taxon>
        <taxon>Arthropoda</taxon>
        <taxon>Hexapoda</taxon>
        <taxon>Insecta</taxon>
        <taxon>Pterygota</taxon>
        <taxon>Neoptera</taxon>
        <taxon>Endopterygota</taxon>
        <taxon>Lepidoptera</taxon>
        <taxon>Glossata</taxon>
        <taxon>Ditrysia</taxon>
        <taxon>Papilionoidea</taxon>
        <taxon>Papilionidae</taxon>
        <taxon>Parnassiinae</taxon>
        <taxon>Parnassini</taxon>
        <taxon>Parnassius</taxon>
        <taxon>Parnassius</taxon>
    </lineage>
</organism>
<feature type="compositionally biased region" description="Low complexity" evidence="1">
    <location>
        <begin position="262"/>
        <end position="278"/>
    </location>
</feature>
<feature type="compositionally biased region" description="Acidic residues" evidence="1">
    <location>
        <begin position="291"/>
        <end position="313"/>
    </location>
</feature>
<keyword evidence="4" id="KW-1185">Reference proteome</keyword>
<feature type="compositionally biased region" description="Basic and acidic residues" evidence="1">
    <location>
        <begin position="246"/>
        <end position="255"/>
    </location>
</feature>
<accession>A0A8S3X5Z3</accession>
<dbReference type="AlphaFoldDB" id="A0A8S3X5Z3"/>
<feature type="compositionally biased region" description="Polar residues" evidence="1">
    <location>
        <begin position="190"/>
        <end position="199"/>
    </location>
</feature>
<evidence type="ECO:0000313" key="3">
    <source>
        <dbReference type="EMBL" id="CAG5000834.1"/>
    </source>
</evidence>
<dbReference type="Pfam" id="PF10545">
    <property type="entry name" value="MADF_DNA_bdg"/>
    <property type="match status" value="1"/>
</dbReference>
<sequence>MSTPASTTANAESAPQNTKQDYGGRRKPNFKRPHNMVSNTLPPPRMKSTTETPLTNDPLWKDSFLIDGETGFVNELSSNAFSTPTHSYAVAKQRQNFKTMKNKWRNLRDTYKKYKQGQQTSSGQAAKKLANWQWAEQMSFIDSSTNLRQTESTPDTSTISIENDYENSTEAEQVSNNEQNELVVQELETARSTTETANEVSRRRRRRRAISEGRATAQTHGLYETLPRPGNRLPTCGRGFAVEPTRWSRERPLDARRHHTGRPSTTSASRPAAAQPPAGRRKRAEARAEAELDEENDDEGGSEPLEEETDDEADRVLPNVNLLGWRRSKSLNANQLGEINDVIVPDPDDNIIIHRYKINRELFELVERRLRE</sequence>
<comment type="caution">
    <text evidence="3">The sequence shown here is derived from an EMBL/GenBank/DDBJ whole genome shotgun (WGS) entry which is preliminary data.</text>
</comment>
<feature type="compositionally biased region" description="Basic residues" evidence="1">
    <location>
        <begin position="25"/>
        <end position="34"/>
    </location>
</feature>
<evidence type="ECO:0000259" key="2">
    <source>
        <dbReference type="Pfam" id="PF10545"/>
    </source>
</evidence>
<reference evidence="3" key="1">
    <citation type="submission" date="2021-04" db="EMBL/GenBank/DDBJ databases">
        <authorList>
            <person name="Tunstrom K."/>
        </authorList>
    </citation>
    <scope>NUCLEOTIDE SEQUENCE</scope>
</reference>
<evidence type="ECO:0000256" key="1">
    <source>
        <dbReference type="SAM" id="MobiDB-lite"/>
    </source>
</evidence>
<dbReference type="EMBL" id="CAJQZP010000945">
    <property type="protein sequence ID" value="CAG5000834.1"/>
    <property type="molecule type" value="Genomic_DNA"/>
</dbReference>
<gene>
    <name evidence="3" type="ORF">PAPOLLO_LOCUS13800</name>
</gene>
<feature type="domain" description="MADF" evidence="2">
    <location>
        <begin position="95"/>
        <end position="141"/>
    </location>
</feature>
<dbReference type="OrthoDB" id="6081971at2759"/>
<feature type="region of interest" description="Disordered" evidence="1">
    <location>
        <begin position="1"/>
        <end position="55"/>
    </location>
</feature>
<evidence type="ECO:0000313" key="4">
    <source>
        <dbReference type="Proteomes" id="UP000691718"/>
    </source>
</evidence>